<evidence type="ECO:0000256" key="1">
    <source>
        <dbReference type="SAM" id="MobiDB-lite"/>
    </source>
</evidence>
<dbReference type="EMBL" id="SOZI01000028">
    <property type="protein sequence ID" value="TNY22291.1"/>
    <property type="molecule type" value="Genomic_DNA"/>
</dbReference>
<protein>
    <submittedName>
        <fullName evidence="2">Uncharacterized protein</fullName>
    </submittedName>
</protein>
<sequence length="208" mass="22051">MEESDTLLAELEDLRAAGQSHALRPCEAQPLTHVPAWHAASSCAASSATQADIVRPASSTCLPPAPNHSPLLGVELAGRDLSSGSLGRARRARLPHGPRSARGSTPAQCTAWARPRWTGPSPRRLPAPSSVARDGERRAPLCDERTADRGWHCRKRPTGALVAPYCPTTPDPCLASRARGNNAQVDQQLGFGAARRRRGRQAEAGGAI</sequence>
<name>A0A5C5G2Y1_9BASI</name>
<organism evidence="2 3">
    <name type="scientific">Rhodotorula diobovata</name>
    <dbReference type="NCBI Taxonomy" id="5288"/>
    <lineage>
        <taxon>Eukaryota</taxon>
        <taxon>Fungi</taxon>
        <taxon>Dikarya</taxon>
        <taxon>Basidiomycota</taxon>
        <taxon>Pucciniomycotina</taxon>
        <taxon>Microbotryomycetes</taxon>
        <taxon>Sporidiobolales</taxon>
        <taxon>Sporidiobolaceae</taxon>
        <taxon>Rhodotorula</taxon>
    </lineage>
</organism>
<accession>A0A5C5G2Y1</accession>
<feature type="region of interest" description="Disordered" evidence="1">
    <location>
        <begin position="83"/>
        <end position="138"/>
    </location>
</feature>
<keyword evidence="3" id="KW-1185">Reference proteome</keyword>
<comment type="caution">
    <text evidence="2">The sequence shown here is derived from an EMBL/GenBank/DDBJ whole genome shotgun (WGS) entry which is preliminary data.</text>
</comment>
<dbReference type="AlphaFoldDB" id="A0A5C5G2Y1"/>
<proteinExistence type="predicted"/>
<gene>
    <name evidence="2" type="ORF">DMC30DRAFT_157862</name>
</gene>
<evidence type="ECO:0000313" key="2">
    <source>
        <dbReference type="EMBL" id="TNY22291.1"/>
    </source>
</evidence>
<dbReference type="Proteomes" id="UP000311382">
    <property type="component" value="Unassembled WGS sequence"/>
</dbReference>
<reference evidence="2 3" key="1">
    <citation type="submission" date="2019-03" db="EMBL/GenBank/DDBJ databases">
        <title>Rhodosporidium diobovatum UCD-FST 08-225 genome sequencing, assembly, and annotation.</title>
        <authorList>
            <person name="Fakankun I.U."/>
            <person name="Fristensky B."/>
            <person name="Levin D.B."/>
        </authorList>
    </citation>
    <scope>NUCLEOTIDE SEQUENCE [LARGE SCALE GENOMIC DNA]</scope>
    <source>
        <strain evidence="2 3">UCD-FST 08-225</strain>
    </source>
</reference>
<evidence type="ECO:0000313" key="3">
    <source>
        <dbReference type="Proteomes" id="UP000311382"/>
    </source>
</evidence>